<dbReference type="Gramene" id="KVI00555">
    <property type="protein sequence ID" value="KVI00555"/>
    <property type="gene ID" value="Ccrd_021192"/>
</dbReference>
<comment type="caution">
    <text evidence="1">The sequence shown here is derived from an EMBL/GenBank/DDBJ whole genome shotgun (WGS) entry which is preliminary data.</text>
</comment>
<name>A0A118K0E3_CYNCS</name>
<gene>
    <name evidence="1" type="ORF">Ccrd_021192</name>
</gene>
<reference evidence="1 2" key="1">
    <citation type="journal article" date="2016" name="Sci. Rep.">
        <title>The genome sequence of the outbreeding globe artichoke constructed de novo incorporating a phase-aware low-pass sequencing strategy of F1 progeny.</title>
        <authorList>
            <person name="Scaglione D."/>
            <person name="Reyes-Chin-Wo S."/>
            <person name="Acquadro A."/>
            <person name="Froenicke L."/>
            <person name="Portis E."/>
            <person name="Beitel C."/>
            <person name="Tirone M."/>
            <person name="Mauro R."/>
            <person name="Lo Monaco A."/>
            <person name="Mauromicale G."/>
            <person name="Faccioli P."/>
            <person name="Cattivelli L."/>
            <person name="Rieseberg L."/>
            <person name="Michelmore R."/>
            <person name="Lanteri S."/>
        </authorList>
    </citation>
    <scope>NUCLEOTIDE SEQUENCE [LARGE SCALE GENOMIC DNA]</scope>
    <source>
        <strain evidence="1">2C</strain>
    </source>
</reference>
<dbReference type="AlphaFoldDB" id="A0A118K0E3"/>
<dbReference type="Proteomes" id="UP000243975">
    <property type="component" value="Unassembled WGS sequence"/>
</dbReference>
<protein>
    <submittedName>
        <fullName evidence="1">Uncharacterized protein</fullName>
    </submittedName>
</protein>
<keyword evidence="2" id="KW-1185">Reference proteome</keyword>
<evidence type="ECO:0000313" key="1">
    <source>
        <dbReference type="EMBL" id="KVI00555.1"/>
    </source>
</evidence>
<proteinExistence type="predicted"/>
<dbReference type="EMBL" id="LEKV01003376">
    <property type="protein sequence ID" value="KVI00555.1"/>
    <property type="molecule type" value="Genomic_DNA"/>
</dbReference>
<sequence length="185" mass="21364">MMMMMMMMVMVMGFDWWMVEEEKETFMRQILGMLVLVDDVFWVFEMVKSIIREQLLIHKLQVVRTRLCRVQDVNLDTEVTIGLGISGSQFHPFPHNCTPSPSLIGPENIIASHLRPCLDRDPPTGDEDFFLLTWISNLLCEPTNHRATNCFADSRKSPHLNLHGHKGVFISPWMLNLGPPSTFDF</sequence>
<evidence type="ECO:0000313" key="2">
    <source>
        <dbReference type="Proteomes" id="UP000243975"/>
    </source>
</evidence>
<organism evidence="1 2">
    <name type="scientific">Cynara cardunculus var. scolymus</name>
    <name type="common">Globe artichoke</name>
    <name type="synonym">Cynara scolymus</name>
    <dbReference type="NCBI Taxonomy" id="59895"/>
    <lineage>
        <taxon>Eukaryota</taxon>
        <taxon>Viridiplantae</taxon>
        <taxon>Streptophyta</taxon>
        <taxon>Embryophyta</taxon>
        <taxon>Tracheophyta</taxon>
        <taxon>Spermatophyta</taxon>
        <taxon>Magnoliopsida</taxon>
        <taxon>eudicotyledons</taxon>
        <taxon>Gunneridae</taxon>
        <taxon>Pentapetalae</taxon>
        <taxon>asterids</taxon>
        <taxon>campanulids</taxon>
        <taxon>Asterales</taxon>
        <taxon>Asteraceae</taxon>
        <taxon>Carduoideae</taxon>
        <taxon>Cardueae</taxon>
        <taxon>Carduinae</taxon>
        <taxon>Cynara</taxon>
    </lineage>
</organism>
<accession>A0A118K0E3</accession>